<feature type="compositionally biased region" description="Polar residues" evidence="7">
    <location>
        <begin position="39"/>
        <end position="54"/>
    </location>
</feature>
<feature type="region of interest" description="Disordered" evidence="7">
    <location>
        <begin position="1"/>
        <end position="25"/>
    </location>
</feature>
<keyword evidence="10" id="KW-1185">Reference proteome</keyword>
<dbReference type="SMART" id="SM00479">
    <property type="entry name" value="EXOIII"/>
    <property type="match status" value="1"/>
</dbReference>
<evidence type="ECO:0000256" key="4">
    <source>
        <dbReference type="ARBA" id="ARBA00022801"/>
    </source>
</evidence>
<sequence>MSQRKRSFRDFQTEHGDADDSAKAPGFGLAATLALLKNESPSDPSITHEQQNEQAESEWQVAESRSSKRRRKQQEKPGDTTSNYPAIYHSPQARLQSFVKIGDLQSLVLYILADGTAPQWVAIRHHGQIRKVVVLMVPGLEAGMADGRIPLSVDIAAHENTTGSTISGNDAQKTYIPEKGAECRAIPEPSKSPVQQTSADKQMSSPDDYYPVKLVPDRLPEPLKPLSDIFPHMWPIKTPGDERYNRMYSPIAAMLTSPLPKSKEETKASGPQTPRAAKYWKDQPTPITSFIASSDELAENDYVCHPVSFQNTEERDKALRKRVEREQTSEHGWADSKVDSSAKKDTLGGKVMEDNLTAGKDIIAMDCEMCKTGEDTLELTRISLVGWDGKVLMDQLVKPDNPITDYLTPKVTCECHHTILTPNTILIGHSLNSDLDALKLTHPFIVDTAIIFPHPRGPPLKSSLKWLSQRYLGRQIQKGHGNQGHDSVEDAKACLDLVRQKCEKGAKWATGEASGESIFKRLARASRPIHSKHDASIVEGRTGAVVDWGDVGRGTGAAAETAISCSSDAEVVEGVNVATNGGAHQSIAPSAGVDFVWARLRELEALRGWWNRNRTSDGNSEGRTADDQSTTEPSVAALAEATKKTTNHIKQIYESLPPCTALIVYSGSGDPRRLGWYNELHQQYRKEFATKNWDQLSVQWTDEEVQGMRKACIEARRGIGFITVK</sequence>
<evidence type="ECO:0000256" key="7">
    <source>
        <dbReference type="SAM" id="MobiDB-lite"/>
    </source>
</evidence>
<dbReference type="SUPFAM" id="SSF53098">
    <property type="entry name" value="Ribonuclease H-like"/>
    <property type="match status" value="1"/>
</dbReference>
<dbReference type="PANTHER" id="PTHR12801">
    <property type="entry name" value="RNA EXONUCLEASE REXO1 / RECO3 FAMILY MEMBER-RELATED"/>
    <property type="match status" value="1"/>
</dbReference>
<keyword evidence="4" id="KW-0378">Hydrolase</keyword>
<dbReference type="CDD" id="cd06145">
    <property type="entry name" value="REX1_like"/>
    <property type="match status" value="1"/>
</dbReference>
<dbReference type="OrthoDB" id="206335at2759"/>
<evidence type="ECO:0000259" key="8">
    <source>
        <dbReference type="SMART" id="SM00479"/>
    </source>
</evidence>
<reference evidence="9" key="1">
    <citation type="journal article" date="2020" name="Stud. Mycol.">
        <title>101 Dothideomycetes genomes: a test case for predicting lifestyles and emergence of pathogens.</title>
        <authorList>
            <person name="Haridas S."/>
            <person name="Albert R."/>
            <person name="Binder M."/>
            <person name="Bloem J."/>
            <person name="Labutti K."/>
            <person name="Salamov A."/>
            <person name="Andreopoulos B."/>
            <person name="Baker S."/>
            <person name="Barry K."/>
            <person name="Bills G."/>
            <person name="Bluhm B."/>
            <person name="Cannon C."/>
            <person name="Castanera R."/>
            <person name="Culley D."/>
            <person name="Daum C."/>
            <person name="Ezra D."/>
            <person name="Gonzalez J."/>
            <person name="Henrissat B."/>
            <person name="Kuo A."/>
            <person name="Liang C."/>
            <person name="Lipzen A."/>
            <person name="Lutzoni F."/>
            <person name="Magnuson J."/>
            <person name="Mondo S."/>
            <person name="Nolan M."/>
            <person name="Ohm R."/>
            <person name="Pangilinan J."/>
            <person name="Park H.-J."/>
            <person name="Ramirez L."/>
            <person name="Alfaro M."/>
            <person name="Sun H."/>
            <person name="Tritt A."/>
            <person name="Yoshinaga Y."/>
            <person name="Zwiers L.-H."/>
            <person name="Turgeon B."/>
            <person name="Goodwin S."/>
            <person name="Spatafora J."/>
            <person name="Crous P."/>
            <person name="Grigoriev I."/>
        </authorList>
    </citation>
    <scope>NUCLEOTIDE SEQUENCE</scope>
    <source>
        <strain evidence="9">Tuck. ex Michener</strain>
    </source>
</reference>
<evidence type="ECO:0000256" key="2">
    <source>
        <dbReference type="ARBA" id="ARBA00006357"/>
    </source>
</evidence>
<dbReference type="InterPro" id="IPR034922">
    <property type="entry name" value="REX1-like_exo"/>
</dbReference>
<dbReference type="InterPro" id="IPR013520">
    <property type="entry name" value="Ribonucl_H"/>
</dbReference>
<dbReference type="GO" id="GO:0003676">
    <property type="term" value="F:nucleic acid binding"/>
    <property type="evidence" value="ECO:0007669"/>
    <property type="project" value="InterPro"/>
</dbReference>
<keyword evidence="5 9" id="KW-0269">Exonuclease</keyword>
<feature type="region of interest" description="Disordered" evidence="7">
    <location>
        <begin position="182"/>
        <end position="207"/>
    </location>
</feature>
<gene>
    <name evidence="9" type="ORF">EV356DRAFT_506763</name>
</gene>
<feature type="region of interest" description="Disordered" evidence="7">
    <location>
        <begin position="612"/>
        <end position="633"/>
    </location>
</feature>
<dbReference type="Gene3D" id="3.30.420.10">
    <property type="entry name" value="Ribonuclease H-like superfamily/Ribonuclease H"/>
    <property type="match status" value="2"/>
</dbReference>
<dbReference type="InterPro" id="IPR047021">
    <property type="entry name" value="REXO1/3/4-like"/>
</dbReference>
<dbReference type="AlphaFoldDB" id="A0A6A6H143"/>
<evidence type="ECO:0000313" key="10">
    <source>
        <dbReference type="Proteomes" id="UP000800092"/>
    </source>
</evidence>
<dbReference type="Proteomes" id="UP000800092">
    <property type="component" value="Unassembled WGS sequence"/>
</dbReference>
<dbReference type="InterPro" id="IPR012337">
    <property type="entry name" value="RNaseH-like_sf"/>
</dbReference>
<evidence type="ECO:0000256" key="6">
    <source>
        <dbReference type="ARBA" id="ARBA00023242"/>
    </source>
</evidence>
<comment type="similarity">
    <text evidence="2">Belongs to the REXO1/REXO3 family.</text>
</comment>
<evidence type="ECO:0000256" key="5">
    <source>
        <dbReference type="ARBA" id="ARBA00022839"/>
    </source>
</evidence>
<comment type="subcellular location">
    <subcellularLocation>
        <location evidence="1">Nucleus</location>
    </subcellularLocation>
</comment>
<dbReference type="PANTHER" id="PTHR12801:SF115">
    <property type="entry name" value="FI18136P1-RELATED"/>
    <property type="match status" value="1"/>
</dbReference>
<protein>
    <submittedName>
        <fullName evidence="9">Exonuclease</fullName>
    </submittedName>
</protein>
<feature type="domain" description="Exonuclease" evidence="8">
    <location>
        <begin position="361"/>
        <end position="507"/>
    </location>
</feature>
<dbReference type="EMBL" id="ML991825">
    <property type="protein sequence ID" value="KAF2231558.1"/>
    <property type="molecule type" value="Genomic_DNA"/>
</dbReference>
<dbReference type="InterPro" id="IPR036397">
    <property type="entry name" value="RNaseH_sf"/>
</dbReference>
<feature type="compositionally biased region" description="Basic and acidic residues" evidence="7">
    <location>
        <begin position="8"/>
        <end position="22"/>
    </location>
</feature>
<keyword evidence="6" id="KW-0539">Nucleus</keyword>
<organism evidence="9 10">
    <name type="scientific">Viridothelium virens</name>
    <name type="common">Speckled blister lichen</name>
    <name type="synonym">Trypethelium virens</name>
    <dbReference type="NCBI Taxonomy" id="1048519"/>
    <lineage>
        <taxon>Eukaryota</taxon>
        <taxon>Fungi</taxon>
        <taxon>Dikarya</taxon>
        <taxon>Ascomycota</taxon>
        <taxon>Pezizomycotina</taxon>
        <taxon>Dothideomycetes</taxon>
        <taxon>Dothideomycetes incertae sedis</taxon>
        <taxon>Trypetheliales</taxon>
        <taxon>Trypetheliaceae</taxon>
        <taxon>Viridothelium</taxon>
    </lineage>
</organism>
<feature type="region of interest" description="Disordered" evidence="7">
    <location>
        <begin position="38"/>
        <end position="87"/>
    </location>
</feature>
<keyword evidence="3" id="KW-0540">Nuclease</keyword>
<dbReference type="GO" id="GO:0005634">
    <property type="term" value="C:nucleus"/>
    <property type="evidence" value="ECO:0007669"/>
    <property type="project" value="UniProtKB-SubCell"/>
</dbReference>
<evidence type="ECO:0000256" key="3">
    <source>
        <dbReference type="ARBA" id="ARBA00022722"/>
    </source>
</evidence>
<name>A0A6A6H143_VIRVR</name>
<evidence type="ECO:0000313" key="9">
    <source>
        <dbReference type="EMBL" id="KAF2231558.1"/>
    </source>
</evidence>
<dbReference type="GO" id="GO:0004527">
    <property type="term" value="F:exonuclease activity"/>
    <property type="evidence" value="ECO:0007669"/>
    <property type="project" value="UniProtKB-KW"/>
</dbReference>
<proteinExistence type="inferred from homology"/>
<feature type="compositionally biased region" description="Polar residues" evidence="7">
    <location>
        <begin position="192"/>
        <end position="205"/>
    </location>
</feature>
<evidence type="ECO:0000256" key="1">
    <source>
        <dbReference type="ARBA" id="ARBA00004123"/>
    </source>
</evidence>
<accession>A0A6A6H143</accession>